<evidence type="ECO:0000256" key="1">
    <source>
        <dbReference type="SAM" id="MobiDB-lite"/>
    </source>
</evidence>
<organism evidence="2 3">
    <name type="scientific">Exophiala bonariae</name>
    <dbReference type="NCBI Taxonomy" id="1690606"/>
    <lineage>
        <taxon>Eukaryota</taxon>
        <taxon>Fungi</taxon>
        <taxon>Dikarya</taxon>
        <taxon>Ascomycota</taxon>
        <taxon>Pezizomycotina</taxon>
        <taxon>Eurotiomycetes</taxon>
        <taxon>Chaetothyriomycetidae</taxon>
        <taxon>Chaetothyriales</taxon>
        <taxon>Herpotrichiellaceae</taxon>
        <taxon>Exophiala</taxon>
    </lineage>
</organism>
<evidence type="ECO:0000313" key="2">
    <source>
        <dbReference type="EMBL" id="KAK5063063.1"/>
    </source>
</evidence>
<dbReference type="RefSeq" id="XP_064711335.1">
    <property type="nucleotide sequence ID" value="XM_064848711.1"/>
</dbReference>
<keyword evidence="3" id="KW-1185">Reference proteome</keyword>
<feature type="region of interest" description="Disordered" evidence="1">
    <location>
        <begin position="1"/>
        <end position="20"/>
    </location>
</feature>
<sequence>MAAELSEVATGKQKQMPSDNGARNLLSDLDDFHLVFNDGDQGVQKQADEESGMDFILDTMLTLNLDATSGDSSLYETYDTRLAAKYNPRNVTVLLRVCFNDKYAAPTYSIPGHRVLPMWRNIHFIEERFPVTFSKVSNDSLQYSPIPIVSKPIFLLQETSYRKIKLRTSQWIGTLFPRDGPAFMQWQQRNIQVGKEAVVKMEIRVRADGITENFRFIQDAGEARSSLEDHKYAQLNPSLSSNTICDMLYRKGPALSETLTEDTTLDFFPERLRKYGYKRARYFDRAGPANQRDPGTGATDNTMGGLKAAAMELCLR</sequence>
<evidence type="ECO:0000313" key="3">
    <source>
        <dbReference type="Proteomes" id="UP001358417"/>
    </source>
</evidence>
<dbReference type="EMBL" id="JAVRRD010000002">
    <property type="protein sequence ID" value="KAK5063063.1"/>
    <property type="molecule type" value="Genomic_DNA"/>
</dbReference>
<proteinExistence type="predicted"/>
<accession>A0AAV9NNX1</accession>
<name>A0AAV9NNX1_9EURO</name>
<dbReference type="Proteomes" id="UP001358417">
    <property type="component" value="Unassembled WGS sequence"/>
</dbReference>
<protein>
    <submittedName>
        <fullName evidence="2">Uncharacterized protein</fullName>
    </submittedName>
</protein>
<dbReference type="AlphaFoldDB" id="A0AAV9NNX1"/>
<comment type="caution">
    <text evidence="2">The sequence shown here is derived from an EMBL/GenBank/DDBJ whole genome shotgun (WGS) entry which is preliminary data.</text>
</comment>
<gene>
    <name evidence="2" type="ORF">LTR84_005139</name>
</gene>
<dbReference type="GeneID" id="89973317"/>
<reference evidence="2 3" key="1">
    <citation type="submission" date="2023-08" db="EMBL/GenBank/DDBJ databases">
        <title>Black Yeasts Isolated from many extreme environments.</title>
        <authorList>
            <person name="Coleine C."/>
            <person name="Stajich J.E."/>
            <person name="Selbmann L."/>
        </authorList>
    </citation>
    <scope>NUCLEOTIDE SEQUENCE [LARGE SCALE GENOMIC DNA]</scope>
    <source>
        <strain evidence="2 3">CCFEE 5792</strain>
    </source>
</reference>